<evidence type="ECO:0000256" key="3">
    <source>
        <dbReference type="ARBA" id="ARBA00022840"/>
    </source>
</evidence>
<feature type="domain" description="Helicase C-terminal" evidence="8">
    <location>
        <begin position="238"/>
        <end position="404"/>
    </location>
</feature>
<protein>
    <recommendedName>
        <fullName evidence="5">ATP-dependent RNA helicase</fullName>
        <ecNumber evidence="5">3.6.4.13</ecNumber>
    </recommendedName>
</protein>
<proteinExistence type="inferred from homology"/>
<dbReference type="EC" id="3.6.4.13" evidence="5"/>
<dbReference type="InterPro" id="IPR014001">
    <property type="entry name" value="Helicase_ATP-bd"/>
</dbReference>
<dbReference type="GO" id="GO:0016787">
    <property type="term" value="F:hydrolase activity"/>
    <property type="evidence" value="ECO:0007669"/>
    <property type="project" value="UniProtKB-KW"/>
</dbReference>
<feature type="domain" description="Helicase ATP-binding" evidence="7">
    <location>
        <begin position="14"/>
        <end position="203"/>
    </location>
</feature>
<comment type="domain">
    <text evidence="5">The Q motif is unique to and characteristic of the DEAD box family of RNA helicases and controls ATP binding and hydrolysis.</text>
</comment>
<dbReference type="InterPro" id="IPR027417">
    <property type="entry name" value="P-loop_NTPase"/>
</dbReference>
<dbReference type="Gene3D" id="3.40.50.300">
    <property type="entry name" value="P-loop containing nucleotide triphosphate hydrolases"/>
    <property type="match status" value="2"/>
</dbReference>
<accession>A0AAV9V6R1</accession>
<dbReference type="CDD" id="cd18787">
    <property type="entry name" value="SF2_C_DEAD"/>
    <property type="match status" value="1"/>
</dbReference>
<keyword evidence="10" id="KW-1185">Reference proteome</keyword>
<evidence type="ECO:0000256" key="6">
    <source>
        <dbReference type="SAM" id="MobiDB-lite"/>
    </source>
</evidence>
<evidence type="ECO:0000256" key="2">
    <source>
        <dbReference type="ARBA" id="ARBA00022801"/>
    </source>
</evidence>
<gene>
    <name evidence="9" type="ORF">TWF696_004651</name>
</gene>
<comment type="catalytic activity">
    <reaction evidence="5">
        <text>ATP + H2O = ADP + phosphate + H(+)</text>
        <dbReference type="Rhea" id="RHEA:13065"/>
        <dbReference type="ChEBI" id="CHEBI:15377"/>
        <dbReference type="ChEBI" id="CHEBI:15378"/>
        <dbReference type="ChEBI" id="CHEBI:30616"/>
        <dbReference type="ChEBI" id="CHEBI:43474"/>
        <dbReference type="ChEBI" id="CHEBI:456216"/>
        <dbReference type="EC" id="3.6.4.13"/>
    </reaction>
</comment>
<evidence type="ECO:0000313" key="10">
    <source>
        <dbReference type="Proteomes" id="UP001375240"/>
    </source>
</evidence>
<comment type="similarity">
    <text evidence="5">Belongs to the DEAD box helicase family.</text>
</comment>
<dbReference type="SUPFAM" id="SSF52540">
    <property type="entry name" value="P-loop containing nucleoside triphosphate hydrolases"/>
    <property type="match status" value="1"/>
</dbReference>
<reference evidence="9 10" key="1">
    <citation type="submission" date="2019-10" db="EMBL/GenBank/DDBJ databases">
        <authorList>
            <person name="Palmer J.M."/>
        </authorList>
    </citation>
    <scope>NUCLEOTIDE SEQUENCE [LARGE SCALE GENOMIC DNA]</scope>
    <source>
        <strain evidence="9 10">TWF696</strain>
    </source>
</reference>
<evidence type="ECO:0000259" key="7">
    <source>
        <dbReference type="PROSITE" id="PS51192"/>
    </source>
</evidence>
<evidence type="ECO:0000256" key="5">
    <source>
        <dbReference type="RuleBase" id="RU365068"/>
    </source>
</evidence>
<dbReference type="Proteomes" id="UP001375240">
    <property type="component" value="Unassembled WGS sequence"/>
</dbReference>
<dbReference type="PANTHER" id="PTHR24031">
    <property type="entry name" value="RNA HELICASE"/>
    <property type="match status" value="1"/>
</dbReference>
<comment type="function">
    <text evidence="5">RNA helicase.</text>
</comment>
<keyword evidence="3 5" id="KW-0067">ATP-binding</keyword>
<dbReference type="InterPro" id="IPR001650">
    <property type="entry name" value="Helicase_C-like"/>
</dbReference>
<feature type="compositionally biased region" description="Gly residues" evidence="6">
    <location>
        <begin position="539"/>
        <end position="621"/>
    </location>
</feature>
<keyword evidence="2 5" id="KW-0378">Hydrolase</keyword>
<dbReference type="InterPro" id="IPR011545">
    <property type="entry name" value="DEAD/DEAH_box_helicase_dom"/>
</dbReference>
<dbReference type="Pfam" id="PF00270">
    <property type="entry name" value="DEAD"/>
    <property type="match status" value="1"/>
</dbReference>
<organism evidence="9 10">
    <name type="scientific">Orbilia brochopaga</name>
    <dbReference type="NCBI Taxonomy" id="3140254"/>
    <lineage>
        <taxon>Eukaryota</taxon>
        <taxon>Fungi</taxon>
        <taxon>Dikarya</taxon>
        <taxon>Ascomycota</taxon>
        <taxon>Pezizomycotina</taxon>
        <taxon>Orbiliomycetes</taxon>
        <taxon>Orbiliales</taxon>
        <taxon>Orbiliaceae</taxon>
        <taxon>Orbilia</taxon>
    </lineage>
</organism>
<dbReference type="Pfam" id="PF00271">
    <property type="entry name" value="Helicase_C"/>
    <property type="match status" value="1"/>
</dbReference>
<dbReference type="PROSITE" id="PS51194">
    <property type="entry name" value="HELICASE_CTER"/>
    <property type="match status" value="1"/>
</dbReference>
<dbReference type="GO" id="GO:0003724">
    <property type="term" value="F:RNA helicase activity"/>
    <property type="evidence" value="ECO:0007669"/>
    <property type="project" value="UniProtKB-EC"/>
</dbReference>
<keyword evidence="5" id="KW-0347">Helicase</keyword>
<comment type="caution">
    <text evidence="9">The sequence shown here is derived from an EMBL/GenBank/DDBJ whole genome shotgun (WGS) entry which is preliminary data.</text>
</comment>
<dbReference type="GO" id="GO:0005524">
    <property type="term" value="F:ATP binding"/>
    <property type="evidence" value="ECO:0007669"/>
    <property type="project" value="UniProtKB-UniRule"/>
</dbReference>
<evidence type="ECO:0000313" key="9">
    <source>
        <dbReference type="EMBL" id="KAK6355552.1"/>
    </source>
</evidence>
<dbReference type="GO" id="GO:0003723">
    <property type="term" value="F:RNA binding"/>
    <property type="evidence" value="ECO:0007669"/>
    <property type="project" value="UniProtKB-UniRule"/>
</dbReference>
<sequence>MKYEEMTDVQSKTIPVCASGVDVIARAKTGTGKTIAFLIPTINRLLKDGVKMSPHPQNVNGHKSFANVQALVISPTRELAAQIANDAIRLTRGTGLKVSTMVGGTGKSFSLRDYHQRGCHILVGTPGRLNDVLSDPVSGVVADNLKVLIFDEADSLMDMGFEKEIRAIQQFLPKQRQTLMFSATMPDKVREMISRSMRPGFKYVNTIDPREAETHTKVPQHLVMCDGYENVMPTIFELLQRENEAAKEQNTHFKAMVFFRTARLAELAAMMFRRIRLPSQESHPLYPLDLIQIHSRLTQARRTEAATAFKRATNAVLFSSDVTARGMDFPNVTHVIQIGAPSSREQYIHRIGRTARGKNIESGKGVGYLIVSDMDARQTLDSLKGLQLQTDAAASLVSPNAQLTNLDNLTPEAGEFARAVVQACSRLDPFLLKSTYQSMVGSYLSAGISAHKLVEDLYKMHRYNFGQEQPPSMSRQFAMRLAIPYDYAVQKGFVSRGEDAMDSGRMSNTRFSTRTRDVDNSELGPEEPQPPRGQFRSRGGFGGGGRGGSGGFGGRQQFGSRGGYGDRSGGGRGGSGGYQSRGGYGDRSGGGYGDRSGGGYGDRSGGGYGGRGGGGYGGQQRRGGYQQRQQAY</sequence>
<dbReference type="PROSITE" id="PS51192">
    <property type="entry name" value="HELICASE_ATP_BIND_1"/>
    <property type="match status" value="1"/>
</dbReference>
<dbReference type="SMART" id="SM00487">
    <property type="entry name" value="DEXDc"/>
    <property type="match status" value="1"/>
</dbReference>
<feature type="region of interest" description="Disordered" evidence="6">
    <location>
        <begin position="498"/>
        <end position="632"/>
    </location>
</feature>
<name>A0AAV9V6R1_9PEZI</name>
<dbReference type="SMART" id="SM00490">
    <property type="entry name" value="HELICc"/>
    <property type="match status" value="1"/>
</dbReference>
<evidence type="ECO:0000256" key="1">
    <source>
        <dbReference type="ARBA" id="ARBA00022741"/>
    </source>
</evidence>
<evidence type="ECO:0000256" key="4">
    <source>
        <dbReference type="ARBA" id="ARBA00022884"/>
    </source>
</evidence>
<feature type="compositionally biased region" description="Low complexity" evidence="6">
    <location>
        <begin position="622"/>
        <end position="632"/>
    </location>
</feature>
<dbReference type="EMBL" id="JAVHNQ010000002">
    <property type="protein sequence ID" value="KAK6355552.1"/>
    <property type="molecule type" value="Genomic_DNA"/>
</dbReference>
<keyword evidence="1 5" id="KW-0547">Nucleotide-binding</keyword>
<evidence type="ECO:0000259" key="8">
    <source>
        <dbReference type="PROSITE" id="PS51194"/>
    </source>
</evidence>
<keyword evidence="4 5" id="KW-0694">RNA-binding</keyword>
<dbReference type="AlphaFoldDB" id="A0AAV9V6R1"/>